<accession>A0A3E0HAG9</accession>
<reference evidence="7 8" key="1">
    <citation type="submission" date="2018-08" db="EMBL/GenBank/DDBJ databases">
        <title>Genomic Encyclopedia of Type Strains, Phase IV (KMG-IV): sequencing the most valuable type-strain genomes for metagenomic binning, comparative biology and taxonomic classification.</title>
        <authorList>
            <person name="Goeker M."/>
        </authorList>
    </citation>
    <scope>NUCLEOTIDE SEQUENCE [LARGE SCALE GENOMIC DNA]</scope>
    <source>
        <strain evidence="7 8">DSM 26022</strain>
    </source>
</reference>
<dbReference type="PANTHER" id="PTHR43133">
    <property type="entry name" value="RNA POLYMERASE ECF-TYPE SIGMA FACTO"/>
    <property type="match status" value="1"/>
</dbReference>
<dbReference type="PANTHER" id="PTHR43133:SF53">
    <property type="entry name" value="ECF RNA POLYMERASE SIGMA-E FACTOR"/>
    <property type="match status" value="1"/>
</dbReference>
<dbReference type="Gene3D" id="1.10.10.10">
    <property type="entry name" value="Winged helix-like DNA-binding domain superfamily/Winged helix DNA-binding domain"/>
    <property type="match status" value="1"/>
</dbReference>
<comment type="caution">
    <text evidence="7">The sequence shown here is derived from an EMBL/GenBank/DDBJ whole genome shotgun (WGS) entry which is preliminary data.</text>
</comment>
<protein>
    <submittedName>
        <fullName evidence="7">RNA polymerase sigma-70 factor (ECF subfamily)</fullName>
    </submittedName>
</protein>
<proteinExistence type="inferred from homology"/>
<evidence type="ECO:0000313" key="8">
    <source>
        <dbReference type="Proteomes" id="UP000256774"/>
    </source>
</evidence>
<evidence type="ECO:0000256" key="4">
    <source>
        <dbReference type="ARBA" id="ARBA00023163"/>
    </source>
</evidence>
<dbReference type="SUPFAM" id="SSF88946">
    <property type="entry name" value="Sigma2 domain of RNA polymerase sigma factors"/>
    <property type="match status" value="1"/>
</dbReference>
<dbReference type="GO" id="GO:0006352">
    <property type="term" value="P:DNA-templated transcription initiation"/>
    <property type="evidence" value="ECO:0007669"/>
    <property type="project" value="InterPro"/>
</dbReference>
<dbReference type="OrthoDB" id="9782108at2"/>
<dbReference type="Proteomes" id="UP000256774">
    <property type="component" value="Unassembled WGS sequence"/>
</dbReference>
<keyword evidence="8" id="KW-1185">Reference proteome</keyword>
<dbReference type="RefSeq" id="WP_116207282.1">
    <property type="nucleotide sequence ID" value="NZ_QUNR01000001.1"/>
</dbReference>
<dbReference type="Pfam" id="PF08281">
    <property type="entry name" value="Sigma70_r4_2"/>
    <property type="match status" value="1"/>
</dbReference>
<comment type="similarity">
    <text evidence="1">Belongs to the sigma-70 factor family. ECF subfamily.</text>
</comment>
<organism evidence="7 8">
    <name type="scientific">Paraperlucidibaca baekdonensis</name>
    <dbReference type="NCBI Taxonomy" id="748120"/>
    <lineage>
        <taxon>Bacteria</taxon>
        <taxon>Pseudomonadati</taxon>
        <taxon>Pseudomonadota</taxon>
        <taxon>Gammaproteobacteria</taxon>
        <taxon>Moraxellales</taxon>
        <taxon>Moraxellaceae</taxon>
        <taxon>Paraperlucidibaca</taxon>
    </lineage>
</organism>
<keyword evidence="2" id="KW-0805">Transcription regulation</keyword>
<dbReference type="InterPro" id="IPR036388">
    <property type="entry name" value="WH-like_DNA-bd_sf"/>
</dbReference>
<dbReference type="SUPFAM" id="SSF88659">
    <property type="entry name" value="Sigma3 and sigma4 domains of RNA polymerase sigma factors"/>
    <property type="match status" value="1"/>
</dbReference>
<dbReference type="CDD" id="cd06171">
    <property type="entry name" value="Sigma70_r4"/>
    <property type="match status" value="1"/>
</dbReference>
<keyword evidence="4" id="KW-0804">Transcription</keyword>
<dbReference type="GO" id="GO:0003677">
    <property type="term" value="F:DNA binding"/>
    <property type="evidence" value="ECO:0007669"/>
    <property type="project" value="InterPro"/>
</dbReference>
<dbReference type="InterPro" id="IPR013249">
    <property type="entry name" value="RNA_pol_sigma70_r4_t2"/>
</dbReference>
<evidence type="ECO:0000256" key="2">
    <source>
        <dbReference type="ARBA" id="ARBA00023015"/>
    </source>
</evidence>
<dbReference type="InterPro" id="IPR013325">
    <property type="entry name" value="RNA_pol_sigma_r2"/>
</dbReference>
<dbReference type="AlphaFoldDB" id="A0A3E0HAG9"/>
<feature type="domain" description="RNA polymerase sigma-70 region 2" evidence="5">
    <location>
        <begin position="40"/>
        <end position="98"/>
    </location>
</feature>
<keyword evidence="3" id="KW-0731">Sigma factor</keyword>
<dbReference type="NCBIfam" id="TIGR02937">
    <property type="entry name" value="sigma70-ECF"/>
    <property type="match status" value="1"/>
</dbReference>
<dbReference type="InterPro" id="IPR013324">
    <property type="entry name" value="RNA_pol_sigma_r3/r4-like"/>
</dbReference>
<feature type="domain" description="RNA polymerase sigma factor 70 region 4 type 2" evidence="6">
    <location>
        <begin position="150"/>
        <end position="199"/>
    </location>
</feature>
<gene>
    <name evidence="7" type="ORF">DFR26_0431</name>
</gene>
<sequence>MATATDATINAKSSERDLLNALREGQQSAWGEAMRRFGGAMVAAARSIAPRHAEDAVQESWISAYSAIANFEGRSGLKTWLVRIAMNKSYNILRSHKREVSLEGLEGEHDPLANAFVPGGPFGVRWGVQFQRWTDDTPQALLEAHVLQDCLEHHMADLPDGQRLALTLKDIEGLSPKEICNTLDISPSNFRVLLHRARIRVFSMVSHYEETGEC</sequence>
<dbReference type="Gene3D" id="1.10.1740.10">
    <property type="match status" value="1"/>
</dbReference>
<dbReference type="Pfam" id="PF04542">
    <property type="entry name" value="Sigma70_r2"/>
    <property type="match status" value="1"/>
</dbReference>
<dbReference type="EMBL" id="QUNR01000001">
    <property type="protein sequence ID" value="REH40232.1"/>
    <property type="molecule type" value="Genomic_DNA"/>
</dbReference>
<dbReference type="InterPro" id="IPR014284">
    <property type="entry name" value="RNA_pol_sigma-70_dom"/>
</dbReference>
<dbReference type="InterPro" id="IPR007627">
    <property type="entry name" value="RNA_pol_sigma70_r2"/>
</dbReference>
<evidence type="ECO:0000256" key="1">
    <source>
        <dbReference type="ARBA" id="ARBA00010641"/>
    </source>
</evidence>
<name>A0A3E0HAG9_9GAMM</name>
<dbReference type="GO" id="GO:0016987">
    <property type="term" value="F:sigma factor activity"/>
    <property type="evidence" value="ECO:0007669"/>
    <property type="project" value="UniProtKB-KW"/>
</dbReference>
<evidence type="ECO:0000259" key="5">
    <source>
        <dbReference type="Pfam" id="PF04542"/>
    </source>
</evidence>
<evidence type="ECO:0000256" key="3">
    <source>
        <dbReference type="ARBA" id="ARBA00023082"/>
    </source>
</evidence>
<evidence type="ECO:0000259" key="6">
    <source>
        <dbReference type="Pfam" id="PF08281"/>
    </source>
</evidence>
<evidence type="ECO:0000313" key="7">
    <source>
        <dbReference type="EMBL" id="REH40232.1"/>
    </source>
</evidence>
<dbReference type="InterPro" id="IPR039425">
    <property type="entry name" value="RNA_pol_sigma-70-like"/>
</dbReference>